<evidence type="ECO:0000313" key="1">
    <source>
        <dbReference type="EMBL" id="GMH15478.1"/>
    </source>
</evidence>
<dbReference type="PANTHER" id="PTHR34567">
    <property type="entry name" value="FK506-BINDING-LIKE PROTEIN"/>
    <property type="match status" value="1"/>
</dbReference>
<comment type="caution">
    <text evidence="1">The sequence shown here is derived from an EMBL/GenBank/DDBJ whole genome shotgun (WGS) entry which is preliminary data.</text>
</comment>
<name>A0AAD3XSD3_NEPGR</name>
<dbReference type="PANTHER" id="PTHR34567:SF9">
    <property type="entry name" value="CONTAINING PROTEIN, PUTATIVE-RELATED"/>
    <property type="match status" value="1"/>
</dbReference>
<protein>
    <submittedName>
        <fullName evidence="1">Uncharacterized protein</fullName>
    </submittedName>
</protein>
<reference evidence="1" key="1">
    <citation type="submission" date="2023-05" db="EMBL/GenBank/DDBJ databases">
        <title>Nepenthes gracilis genome sequencing.</title>
        <authorList>
            <person name="Fukushima K."/>
        </authorList>
    </citation>
    <scope>NUCLEOTIDE SEQUENCE</scope>
    <source>
        <strain evidence="1">SING2019-196</strain>
    </source>
</reference>
<dbReference type="AlphaFoldDB" id="A0AAD3XSD3"/>
<dbReference type="EMBL" id="BSYO01000015">
    <property type="protein sequence ID" value="GMH15478.1"/>
    <property type="molecule type" value="Genomic_DNA"/>
</dbReference>
<gene>
    <name evidence="1" type="ORF">Nepgr_017319</name>
</gene>
<dbReference type="Proteomes" id="UP001279734">
    <property type="component" value="Unassembled WGS sequence"/>
</dbReference>
<evidence type="ECO:0000313" key="2">
    <source>
        <dbReference type="Proteomes" id="UP001279734"/>
    </source>
</evidence>
<sequence length="551" mass="61765">MGVIEGAAAVELIITPLLLGDSVVSVGWRLKPQAEHSSSSSTKPDYCIAGRLDGVGEHSGVESLAIPSGLGVVEGVAAVELVVTLLLPSDSVVPVGLALEAIRLEEPAIEPPCNICLSSSRSKLADFNVNSPPSCLESEFVKMGRWNRRYVPRAKHKQYDYHCLTTRETCRDPESVLWQDNVPLWEKKFCYLVGSISWEKILGARKFMHRHSNILSWDDSAGEEAFHNAKEHFRVSMNGLPSNIEHPDPDLYIDDIDWNPDIDPELVLDLEKEYFAPDENEYDGRVEGIISSACVLEEQAVKQDDVCNPWEHATSGASRDKVAGWNQWNDCVEVTRKWTSEGMWNTCVEATRKLTNENSTWGYRYKQDHGAVKDKQWGDASGKGCEWKPQKYSNISRVSNLGVSSWKHGRADSEYVKRRGSQYSSASSCGLIDGEAWASKSIYLNCSNPPEYNIVRIKGSLHDRNNLWGQKRWGKFDMCENDSKKATTCDGEIHGGFRKREGSNQYGAVYKGPRLQGVDYQTTQNWRNVSNKKRGALLRCIWSVSSFLSNS</sequence>
<accession>A0AAD3XSD3</accession>
<proteinExistence type="predicted"/>
<organism evidence="1 2">
    <name type="scientific">Nepenthes gracilis</name>
    <name type="common">Slender pitcher plant</name>
    <dbReference type="NCBI Taxonomy" id="150966"/>
    <lineage>
        <taxon>Eukaryota</taxon>
        <taxon>Viridiplantae</taxon>
        <taxon>Streptophyta</taxon>
        <taxon>Embryophyta</taxon>
        <taxon>Tracheophyta</taxon>
        <taxon>Spermatophyta</taxon>
        <taxon>Magnoliopsida</taxon>
        <taxon>eudicotyledons</taxon>
        <taxon>Gunneridae</taxon>
        <taxon>Pentapetalae</taxon>
        <taxon>Caryophyllales</taxon>
        <taxon>Nepenthaceae</taxon>
        <taxon>Nepenthes</taxon>
    </lineage>
</organism>
<keyword evidence="2" id="KW-1185">Reference proteome</keyword>